<comment type="caution">
    <text evidence="1">The sequence shown here is derived from an EMBL/GenBank/DDBJ whole genome shotgun (WGS) entry which is preliminary data.</text>
</comment>
<keyword evidence="2" id="KW-1185">Reference proteome</keyword>
<proteinExistence type="predicted"/>
<dbReference type="Proteomes" id="UP001060215">
    <property type="component" value="Chromosome 4"/>
</dbReference>
<organism evidence="1 2">
    <name type="scientific">Camellia lanceoleosa</name>
    <dbReference type="NCBI Taxonomy" id="1840588"/>
    <lineage>
        <taxon>Eukaryota</taxon>
        <taxon>Viridiplantae</taxon>
        <taxon>Streptophyta</taxon>
        <taxon>Embryophyta</taxon>
        <taxon>Tracheophyta</taxon>
        <taxon>Spermatophyta</taxon>
        <taxon>Magnoliopsida</taxon>
        <taxon>eudicotyledons</taxon>
        <taxon>Gunneridae</taxon>
        <taxon>Pentapetalae</taxon>
        <taxon>asterids</taxon>
        <taxon>Ericales</taxon>
        <taxon>Theaceae</taxon>
        <taxon>Camellia</taxon>
    </lineage>
</organism>
<accession>A0ACC0HU60</accession>
<name>A0ACC0HU60_9ERIC</name>
<gene>
    <name evidence="1" type="ORF">LOK49_LG05G01303</name>
</gene>
<evidence type="ECO:0000313" key="1">
    <source>
        <dbReference type="EMBL" id="KAI8016493.1"/>
    </source>
</evidence>
<sequence length="29" mass="3372">MEDHQESTKLKIKGTEEIERNTEVLEGNI</sequence>
<dbReference type="EMBL" id="CM045761">
    <property type="protein sequence ID" value="KAI8016493.1"/>
    <property type="molecule type" value="Genomic_DNA"/>
</dbReference>
<evidence type="ECO:0000313" key="2">
    <source>
        <dbReference type="Proteomes" id="UP001060215"/>
    </source>
</evidence>
<protein>
    <submittedName>
        <fullName evidence="1">Uncharacterized protein</fullName>
    </submittedName>
</protein>
<reference evidence="1 2" key="1">
    <citation type="journal article" date="2022" name="Plant J.">
        <title>Chromosome-level genome of Camellia lanceoleosa provides a valuable resource for understanding genome evolution and self-incompatibility.</title>
        <authorList>
            <person name="Gong W."/>
            <person name="Xiao S."/>
            <person name="Wang L."/>
            <person name="Liao Z."/>
            <person name="Chang Y."/>
            <person name="Mo W."/>
            <person name="Hu G."/>
            <person name="Li W."/>
            <person name="Zhao G."/>
            <person name="Zhu H."/>
            <person name="Hu X."/>
            <person name="Ji K."/>
            <person name="Xiang X."/>
            <person name="Song Q."/>
            <person name="Yuan D."/>
            <person name="Jin S."/>
            <person name="Zhang L."/>
        </authorList>
    </citation>
    <scope>NUCLEOTIDE SEQUENCE [LARGE SCALE GENOMIC DNA]</scope>
    <source>
        <strain evidence="1">SQ_2022a</strain>
    </source>
</reference>